<organism evidence="1 2">
    <name type="scientific">Racocetra persica</name>
    <dbReference type="NCBI Taxonomy" id="160502"/>
    <lineage>
        <taxon>Eukaryota</taxon>
        <taxon>Fungi</taxon>
        <taxon>Fungi incertae sedis</taxon>
        <taxon>Mucoromycota</taxon>
        <taxon>Glomeromycotina</taxon>
        <taxon>Glomeromycetes</taxon>
        <taxon>Diversisporales</taxon>
        <taxon>Gigasporaceae</taxon>
        <taxon>Racocetra</taxon>
    </lineage>
</organism>
<protein>
    <submittedName>
        <fullName evidence="1">16525_t:CDS:1</fullName>
    </submittedName>
</protein>
<evidence type="ECO:0000313" key="2">
    <source>
        <dbReference type="Proteomes" id="UP000789920"/>
    </source>
</evidence>
<gene>
    <name evidence="1" type="ORF">RPERSI_LOCUS20783</name>
</gene>
<accession>A0ACA9RM54</accession>
<sequence>YITSCPGYHVSNSSKLNGIIIESIPRYVFLYPSASSFENLLSFLYPHKFIAIAWKNISDFLQLADKYEIDSVVEASKLFLETNFRENPSLSFVLADKFRFPYVYKESSKLVLDILPTFQQSQYFQQLTPQTGLLLFNRYFEYVTSIGKLKSFDAHLTFEHACATQCSTTDKLAHVKQLKQDFSHRITSAQVHPILAPSKCFELFFETNQQNPSLHSCEKLFFEKHLTKNFSKYFRKFEPLECKKNKN</sequence>
<reference evidence="1" key="1">
    <citation type="submission" date="2021-06" db="EMBL/GenBank/DDBJ databases">
        <authorList>
            <person name="Kallberg Y."/>
            <person name="Tangrot J."/>
            <person name="Rosling A."/>
        </authorList>
    </citation>
    <scope>NUCLEOTIDE SEQUENCE</scope>
    <source>
        <strain evidence="1">MA461A</strain>
    </source>
</reference>
<evidence type="ECO:0000313" key="1">
    <source>
        <dbReference type="EMBL" id="CAG8799745.1"/>
    </source>
</evidence>
<feature type="non-terminal residue" evidence="1">
    <location>
        <position position="247"/>
    </location>
</feature>
<name>A0ACA9RM54_9GLOM</name>
<feature type="non-terminal residue" evidence="1">
    <location>
        <position position="1"/>
    </location>
</feature>
<keyword evidence="2" id="KW-1185">Reference proteome</keyword>
<dbReference type="EMBL" id="CAJVQC010059395">
    <property type="protein sequence ID" value="CAG8799745.1"/>
    <property type="molecule type" value="Genomic_DNA"/>
</dbReference>
<comment type="caution">
    <text evidence="1">The sequence shown here is derived from an EMBL/GenBank/DDBJ whole genome shotgun (WGS) entry which is preliminary data.</text>
</comment>
<proteinExistence type="predicted"/>
<dbReference type="Proteomes" id="UP000789920">
    <property type="component" value="Unassembled WGS sequence"/>
</dbReference>